<dbReference type="PANTHER" id="PTHR31108:SF6">
    <property type="entry name" value="TUMOR PROTEIN P63-REGULATED GENE 1 PROTEIN"/>
    <property type="match status" value="1"/>
</dbReference>
<evidence type="ECO:0000313" key="2">
    <source>
        <dbReference type="Proteomes" id="UP000228934"/>
    </source>
</evidence>
<sequence length="78" mass="8472">MIMSQSTDQTDKILLSSFTDHLIKAVQEAHKINPVPGRANGALILNQPLLIETYVGLTSFIGNRNKLGYSLARGSVGF</sequence>
<protein>
    <recommendedName>
        <fullName evidence="3">HSac2 domain-containing protein</fullName>
    </recommendedName>
</protein>
<name>A0A2G9QGL6_AQUCT</name>
<gene>
    <name evidence="1" type="ORF">AB205_0157470</name>
</gene>
<organism evidence="1 2">
    <name type="scientific">Aquarana catesbeiana</name>
    <name type="common">American bullfrog</name>
    <name type="synonym">Rana catesbeiana</name>
    <dbReference type="NCBI Taxonomy" id="8400"/>
    <lineage>
        <taxon>Eukaryota</taxon>
        <taxon>Metazoa</taxon>
        <taxon>Chordata</taxon>
        <taxon>Craniata</taxon>
        <taxon>Vertebrata</taxon>
        <taxon>Euteleostomi</taxon>
        <taxon>Amphibia</taxon>
        <taxon>Batrachia</taxon>
        <taxon>Anura</taxon>
        <taxon>Neobatrachia</taxon>
        <taxon>Ranoidea</taxon>
        <taxon>Ranidae</taxon>
        <taxon>Aquarana</taxon>
    </lineage>
</organism>
<dbReference type="InterPro" id="IPR040242">
    <property type="entry name" value="TPRG1-like"/>
</dbReference>
<dbReference type="EMBL" id="KV990024">
    <property type="protein sequence ID" value="PIO14707.1"/>
    <property type="molecule type" value="Genomic_DNA"/>
</dbReference>
<proteinExistence type="predicted"/>
<reference evidence="2" key="1">
    <citation type="journal article" date="2017" name="Nat. Commun.">
        <title>The North American bullfrog draft genome provides insight into hormonal regulation of long noncoding RNA.</title>
        <authorList>
            <person name="Hammond S.A."/>
            <person name="Warren R.L."/>
            <person name="Vandervalk B.P."/>
            <person name="Kucuk E."/>
            <person name="Khan H."/>
            <person name="Gibb E.A."/>
            <person name="Pandoh P."/>
            <person name="Kirk H."/>
            <person name="Zhao Y."/>
            <person name="Jones M."/>
            <person name="Mungall A.J."/>
            <person name="Coope R."/>
            <person name="Pleasance S."/>
            <person name="Moore R.A."/>
            <person name="Holt R.A."/>
            <person name="Round J.M."/>
            <person name="Ohora S."/>
            <person name="Walle B.V."/>
            <person name="Veldhoen N."/>
            <person name="Helbing C.C."/>
            <person name="Birol I."/>
        </authorList>
    </citation>
    <scope>NUCLEOTIDE SEQUENCE [LARGE SCALE GENOMIC DNA]</scope>
</reference>
<dbReference type="OrthoDB" id="10012704at2759"/>
<keyword evidence="2" id="KW-1185">Reference proteome</keyword>
<dbReference type="Proteomes" id="UP000228934">
    <property type="component" value="Unassembled WGS sequence"/>
</dbReference>
<dbReference type="GO" id="GO:0005737">
    <property type="term" value="C:cytoplasm"/>
    <property type="evidence" value="ECO:0007669"/>
    <property type="project" value="TreeGrafter"/>
</dbReference>
<dbReference type="PANTHER" id="PTHR31108">
    <property type="entry name" value="TUMOR PROTEIN P63-REGULATED GENE 1-LIKE PROTEIN"/>
    <property type="match status" value="1"/>
</dbReference>
<evidence type="ECO:0000313" key="1">
    <source>
        <dbReference type="EMBL" id="PIO14707.1"/>
    </source>
</evidence>
<dbReference type="AlphaFoldDB" id="A0A2G9QGL6"/>
<accession>A0A2G9QGL6</accession>
<evidence type="ECO:0008006" key="3">
    <source>
        <dbReference type="Google" id="ProtNLM"/>
    </source>
</evidence>